<dbReference type="AlphaFoldDB" id="A0A921RJU8"/>
<evidence type="ECO:0000313" key="2">
    <source>
        <dbReference type="EMBL" id="KAG0541502.1"/>
    </source>
</evidence>
<sequence>MKERCSSGRKSATCHGCMADGTHGLAVNSLVSITPVNMIPDGSICDIISSCIQIIVGGSSVAANLEEPSLYASASVGPLTAGEGHGPGEDTSGCLLQSAA</sequence>
<reference evidence="2" key="1">
    <citation type="journal article" date="2019" name="BMC Genomics">
        <title>A new reference genome for Sorghum bicolor reveals high levels of sequence similarity between sweet and grain genotypes: implications for the genetics of sugar metabolism.</title>
        <authorList>
            <person name="Cooper E.A."/>
            <person name="Brenton Z.W."/>
            <person name="Flinn B.S."/>
            <person name="Jenkins J."/>
            <person name="Shu S."/>
            <person name="Flowers D."/>
            <person name="Luo F."/>
            <person name="Wang Y."/>
            <person name="Xia P."/>
            <person name="Barry K."/>
            <person name="Daum C."/>
            <person name="Lipzen A."/>
            <person name="Yoshinaga Y."/>
            <person name="Schmutz J."/>
            <person name="Saski C."/>
            <person name="Vermerris W."/>
            <person name="Kresovich S."/>
        </authorList>
    </citation>
    <scope>NUCLEOTIDE SEQUENCE</scope>
</reference>
<evidence type="ECO:0000313" key="3">
    <source>
        <dbReference type="Proteomes" id="UP000807115"/>
    </source>
</evidence>
<dbReference type="EMBL" id="CM027681">
    <property type="protein sequence ID" value="KAG0541502.1"/>
    <property type="molecule type" value="Genomic_DNA"/>
</dbReference>
<gene>
    <name evidence="2" type="ORF">BDA96_02G022100</name>
</gene>
<organism evidence="2 3">
    <name type="scientific">Sorghum bicolor</name>
    <name type="common">Sorghum</name>
    <name type="synonym">Sorghum vulgare</name>
    <dbReference type="NCBI Taxonomy" id="4558"/>
    <lineage>
        <taxon>Eukaryota</taxon>
        <taxon>Viridiplantae</taxon>
        <taxon>Streptophyta</taxon>
        <taxon>Embryophyta</taxon>
        <taxon>Tracheophyta</taxon>
        <taxon>Spermatophyta</taxon>
        <taxon>Magnoliopsida</taxon>
        <taxon>Liliopsida</taxon>
        <taxon>Poales</taxon>
        <taxon>Poaceae</taxon>
        <taxon>PACMAD clade</taxon>
        <taxon>Panicoideae</taxon>
        <taxon>Andropogonodae</taxon>
        <taxon>Andropogoneae</taxon>
        <taxon>Sorghinae</taxon>
        <taxon>Sorghum</taxon>
    </lineage>
</organism>
<dbReference type="Proteomes" id="UP000807115">
    <property type="component" value="Chromosome 2"/>
</dbReference>
<accession>A0A921RJU8</accession>
<feature type="region of interest" description="Disordered" evidence="1">
    <location>
        <begin position="76"/>
        <end position="100"/>
    </location>
</feature>
<proteinExistence type="predicted"/>
<reference evidence="2" key="2">
    <citation type="submission" date="2020-10" db="EMBL/GenBank/DDBJ databases">
        <authorList>
            <person name="Cooper E.A."/>
            <person name="Brenton Z.W."/>
            <person name="Flinn B.S."/>
            <person name="Jenkins J."/>
            <person name="Shu S."/>
            <person name="Flowers D."/>
            <person name="Luo F."/>
            <person name="Wang Y."/>
            <person name="Xia P."/>
            <person name="Barry K."/>
            <person name="Daum C."/>
            <person name="Lipzen A."/>
            <person name="Yoshinaga Y."/>
            <person name="Schmutz J."/>
            <person name="Saski C."/>
            <person name="Vermerris W."/>
            <person name="Kresovich S."/>
        </authorList>
    </citation>
    <scope>NUCLEOTIDE SEQUENCE</scope>
</reference>
<protein>
    <submittedName>
        <fullName evidence="2">Uncharacterized protein</fullName>
    </submittedName>
</protein>
<evidence type="ECO:0000256" key="1">
    <source>
        <dbReference type="SAM" id="MobiDB-lite"/>
    </source>
</evidence>
<comment type="caution">
    <text evidence="2">The sequence shown here is derived from an EMBL/GenBank/DDBJ whole genome shotgun (WGS) entry which is preliminary data.</text>
</comment>
<name>A0A921RJU8_SORBI</name>